<evidence type="ECO:0000256" key="3">
    <source>
        <dbReference type="ARBA" id="ARBA00023163"/>
    </source>
</evidence>
<proteinExistence type="predicted"/>
<keyword evidence="6" id="KW-1185">Reference proteome</keyword>
<evidence type="ECO:0000256" key="1">
    <source>
        <dbReference type="ARBA" id="ARBA00023015"/>
    </source>
</evidence>
<dbReference type="InterPro" id="IPR050204">
    <property type="entry name" value="AraC_XylS_family_regulators"/>
</dbReference>
<keyword evidence="1" id="KW-0805">Transcription regulation</keyword>
<name>A0A372JDD3_9ACTN</name>
<dbReference type="OrthoDB" id="4549023at2"/>
<dbReference type="InterPro" id="IPR009057">
    <property type="entry name" value="Homeodomain-like_sf"/>
</dbReference>
<comment type="caution">
    <text evidence="5">The sequence shown here is derived from an EMBL/GenBank/DDBJ whole genome shotgun (WGS) entry which is preliminary data.</text>
</comment>
<evidence type="ECO:0000313" key="6">
    <source>
        <dbReference type="Proteomes" id="UP000261811"/>
    </source>
</evidence>
<dbReference type="AlphaFoldDB" id="A0A372JDD3"/>
<dbReference type="SUPFAM" id="SSF46689">
    <property type="entry name" value="Homeodomain-like"/>
    <property type="match status" value="1"/>
</dbReference>
<dbReference type="GO" id="GO:0043565">
    <property type="term" value="F:sequence-specific DNA binding"/>
    <property type="evidence" value="ECO:0007669"/>
    <property type="project" value="InterPro"/>
</dbReference>
<dbReference type="SMART" id="SM00342">
    <property type="entry name" value="HTH_ARAC"/>
    <property type="match status" value="1"/>
</dbReference>
<protein>
    <submittedName>
        <fullName evidence="5">Helix-turn-helix domain-containing protein</fullName>
    </submittedName>
</protein>
<evidence type="ECO:0000313" key="5">
    <source>
        <dbReference type="EMBL" id="RFU37836.1"/>
    </source>
</evidence>
<keyword evidence="2" id="KW-0238">DNA-binding</keyword>
<dbReference type="Pfam" id="PF12833">
    <property type="entry name" value="HTH_18"/>
    <property type="match status" value="1"/>
</dbReference>
<keyword evidence="3" id="KW-0804">Transcription</keyword>
<dbReference type="GO" id="GO:0003700">
    <property type="term" value="F:DNA-binding transcription factor activity"/>
    <property type="evidence" value="ECO:0007669"/>
    <property type="project" value="InterPro"/>
</dbReference>
<gene>
    <name evidence="5" type="ORF">DZF91_30845</name>
</gene>
<reference evidence="5 6" key="1">
    <citation type="submission" date="2018-08" db="EMBL/GenBank/DDBJ databases">
        <title>Actinomadura jelena sp. nov., a novel Actinomycete isolated from soil in Chad.</title>
        <authorList>
            <person name="Shi L."/>
        </authorList>
    </citation>
    <scope>NUCLEOTIDE SEQUENCE [LARGE SCALE GENOMIC DNA]</scope>
    <source>
        <strain evidence="5 6">NEAU-G17</strain>
    </source>
</reference>
<feature type="domain" description="HTH araC/xylS-type" evidence="4">
    <location>
        <begin position="129"/>
        <end position="231"/>
    </location>
</feature>
<sequence>MHRGGFLREAKGRRSFLDPATGYVNLAGTQERFASPVDNNYIFTAIIFTPDAFDEHAGVLARRRDGDWAFPVSAAVGLRHRELLGACHAGADRLEIEERLHTLLDVLLAQPPVGTGDATVSAATRAQHHRLVSRVQEALNSGHLTTGLDELAGLVGSSPHHLSRVFRRVTGRTITAYRNDLRVRAVLEDLAQGPDTALADLAAAHGFTDHSHLTRTIRNHLGECPSALRGKLTAAGAT</sequence>
<dbReference type="Proteomes" id="UP000261811">
    <property type="component" value="Unassembled WGS sequence"/>
</dbReference>
<dbReference type="PROSITE" id="PS01124">
    <property type="entry name" value="HTH_ARAC_FAMILY_2"/>
    <property type="match status" value="1"/>
</dbReference>
<evidence type="ECO:0000256" key="2">
    <source>
        <dbReference type="ARBA" id="ARBA00023125"/>
    </source>
</evidence>
<accession>A0A372JDD3</accession>
<dbReference type="InterPro" id="IPR018060">
    <property type="entry name" value="HTH_AraC"/>
</dbReference>
<dbReference type="RefSeq" id="WP_117360600.1">
    <property type="nucleotide sequence ID" value="NZ_QURH01000914.1"/>
</dbReference>
<dbReference type="EMBL" id="QURH01000914">
    <property type="protein sequence ID" value="RFU37836.1"/>
    <property type="molecule type" value="Genomic_DNA"/>
</dbReference>
<dbReference type="PANTHER" id="PTHR46796">
    <property type="entry name" value="HTH-TYPE TRANSCRIPTIONAL ACTIVATOR RHAS-RELATED"/>
    <property type="match status" value="1"/>
</dbReference>
<dbReference type="Gene3D" id="1.10.10.60">
    <property type="entry name" value="Homeodomain-like"/>
    <property type="match status" value="1"/>
</dbReference>
<evidence type="ECO:0000259" key="4">
    <source>
        <dbReference type="PROSITE" id="PS01124"/>
    </source>
</evidence>
<organism evidence="5 6">
    <name type="scientific">Actinomadura logoneensis</name>
    <dbReference type="NCBI Taxonomy" id="2293572"/>
    <lineage>
        <taxon>Bacteria</taxon>
        <taxon>Bacillati</taxon>
        <taxon>Actinomycetota</taxon>
        <taxon>Actinomycetes</taxon>
        <taxon>Streptosporangiales</taxon>
        <taxon>Thermomonosporaceae</taxon>
        <taxon>Actinomadura</taxon>
    </lineage>
</organism>